<keyword evidence="13" id="KW-1185">Reference proteome</keyword>
<evidence type="ECO:0000313" key="13">
    <source>
        <dbReference type="Proteomes" id="UP000198599"/>
    </source>
</evidence>
<keyword evidence="4" id="KW-1003">Cell membrane</keyword>
<name>A0A1I5FBP7_9RHOB</name>
<feature type="transmembrane region" description="Helical" evidence="9">
    <location>
        <begin position="340"/>
        <end position="358"/>
    </location>
</feature>
<evidence type="ECO:0000256" key="9">
    <source>
        <dbReference type="SAM" id="Phobius"/>
    </source>
</evidence>
<evidence type="ECO:0000256" key="7">
    <source>
        <dbReference type="ARBA" id="ARBA00023065"/>
    </source>
</evidence>
<keyword evidence="5 9" id="KW-0812">Transmembrane</keyword>
<keyword evidence="6 9" id="KW-1133">Transmembrane helix</keyword>
<evidence type="ECO:0000256" key="6">
    <source>
        <dbReference type="ARBA" id="ARBA00022989"/>
    </source>
</evidence>
<dbReference type="GO" id="GO:0005886">
    <property type="term" value="C:plasma membrane"/>
    <property type="evidence" value="ECO:0007669"/>
    <property type="project" value="UniProtKB-SubCell"/>
</dbReference>
<dbReference type="Gene3D" id="3.40.50.720">
    <property type="entry name" value="NAD(P)-binding Rossmann-like Domain"/>
    <property type="match status" value="1"/>
</dbReference>
<evidence type="ECO:0000259" key="11">
    <source>
        <dbReference type="Pfam" id="PF02254"/>
    </source>
</evidence>
<dbReference type="Proteomes" id="UP000198599">
    <property type="component" value="Unassembled WGS sequence"/>
</dbReference>
<proteinExistence type="predicted"/>
<organism evidence="12 13">
    <name type="scientific">Roseovarius lutimaris</name>
    <dbReference type="NCBI Taxonomy" id="1005928"/>
    <lineage>
        <taxon>Bacteria</taxon>
        <taxon>Pseudomonadati</taxon>
        <taxon>Pseudomonadota</taxon>
        <taxon>Alphaproteobacteria</taxon>
        <taxon>Rhodobacterales</taxon>
        <taxon>Roseobacteraceae</taxon>
        <taxon>Roseovarius</taxon>
    </lineage>
</organism>
<evidence type="ECO:0000256" key="4">
    <source>
        <dbReference type="ARBA" id="ARBA00022475"/>
    </source>
</evidence>
<feature type="transmembrane region" description="Helical" evidence="9">
    <location>
        <begin position="157"/>
        <end position="183"/>
    </location>
</feature>
<feature type="transmembrane region" description="Helical" evidence="9">
    <location>
        <begin position="96"/>
        <end position="117"/>
    </location>
</feature>
<sequence length="605" mass="63729">MAIESQAGALSPVMVFALVGALGVGAQWLAWRLRMPAIVLMLLAGLAVGPGLGLFDPARDIGPLMGPMVAIAVAIILFEGGLTLNIQSLRGAAEGVWRLVLIGAPVGWLGSTLALHYAAGLGWGVAAVFGGIMIVTGPTVIAPLLRQARLARRPAQLLQWEAIVNDPVGALAAVLAFEVVLVLNTSETAVSAVWAMARGITIAVALGLAAGWGLSRVFRDGKVPEYMKVPVLFAVLLGVFALSDTVLHESGLLTVTMMGVYIANANLPSYAELRRFKEHATVLLVSGVFILLAASMNMEALALLDARAALFVVVTILLVRPLTVLLSLIGTKLPLNERLLVAFTGPRGVVLVAVAGLFGERLVALGFEDAARLTPLAFALVAATVVLHGFSLRPMGQLLGLAGQGTPGVIITGGSQFATSLGKALQALEVPVLISDPNRSHLRSAREAGVPTFFGDILSEAAEHGVEIMNFGRILAISDNDAYNTLVATDLAPEFGRDNVFQLKRAKQEYARHALPASLGGRIILGDLGYNALARRMTEGWSVRTTTLSDSYGFDDWQADNPDAVVVAEFHSSGALSFITDETKPKWAAGHRVLALSPPRKEKPA</sequence>
<feature type="transmembrane region" description="Helical" evidence="9">
    <location>
        <begin position="370"/>
        <end position="390"/>
    </location>
</feature>
<gene>
    <name evidence="12" type="ORF">SAMN04487859_11936</name>
</gene>
<feature type="domain" description="Cation/H+ exchanger transmembrane" evidence="10">
    <location>
        <begin position="26"/>
        <end position="395"/>
    </location>
</feature>
<accession>A0A1I5FBP7</accession>
<dbReference type="Gene3D" id="1.20.1530.20">
    <property type="match status" value="1"/>
</dbReference>
<dbReference type="InterPro" id="IPR006153">
    <property type="entry name" value="Cation/H_exchanger_TM"/>
</dbReference>
<feature type="transmembrane region" description="Helical" evidence="9">
    <location>
        <begin position="12"/>
        <end position="30"/>
    </location>
</feature>
<dbReference type="GO" id="GO:0015297">
    <property type="term" value="F:antiporter activity"/>
    <property type="evidence" value="ECO:0007669"/>
    <property type="project" value="UniProtKB-KW"/>
</dbReference>
<evidence type="ECO:0000259" key="10">
    <source>
        <dbReference type="Pfam" id="PF00999"/>
    </source>
</evidence>
<feature type="transmembrane region" description="Helical" evidence="9">
    <location>
        <begin position="37"/>
        <end position="55"/>
    </location>
</feature>
<dbReference type="InterPro" id="IPR003148">
    <property type="entry name" value="RCK_N"/>
</dbReference>
<evidence type="ECO:0000256" key="5">
    <source>
        <dbReference type="ARBA" id="ARBA00022692"/>
    </source>
</evidence>
<reference evidence="13" key="1">
    <citation type="submission" date="2016-10" db="EMBL/GenBank/DDBJ databases">
        <authorList>
            <person name="Varghese N."/>
            <person name="Submissions S."/>
        </authorList>
    </citation>
    <scope>NUCLEOTIDE SEQUENCE [LARGE SCALE GENOMIC DNA]</scope>
    <source>
        <strain evidence="13">DSM 28463</strain>
    </source>
</reference>
<dbReference type="RefSeq" id="WP_092841075.1">
    <property type="nucleotide sequence ID" value="NZ_FOVP01000019.1"/>
</dbReference>
<dbReference type="PANTHER" id="PTHR32507">
    <property type="entry name" value="NA(+)/H(+) ANTIPORTER 1"/>
    <property type="match status" value="1"/>
</dbReference>
<dbReference type="EMBL" id="FOVP01000019">
    <property type="protein sequence ID" value="SFO21063.1"/>
    <property type="molecule type" value="Genomic_DNA"/>
</dbReference>
<feature type="transmembrane region" description="Helical" evidence="9">
    <location>
        <begin position="123"/>
        <end position="145"/>
    </location>
</feature>
<feature type="transmembrane region" description="Helical" evidence="9">
    <location>
        <begin position="195"/>
        <end position="214"/>
    </location>
</feature>
<dbReference type="Pfam" id="PF02254">
    <property type="entry name" value="TrkA_N"/>
    <property type="match status" value="1"/>
</dbReference>
<feature type="transmembrane region" description="Helical" evidence="9">
    <location>
        <begin position="308"/>
        <end position="328"/>
    </location>
</feature>
<evidence type="ECO:0000256" key="2">
    <source>
        <dbReference type="ARBA" id="ARBA00022448"/>
    </source>
</evidence>
<keyword evidence="8 9" id="KW-0472">Membrane</keyword>
<feature type="domain" description="RCK N-terminal" evidence="11">
    <location>
        <begin position="409"/>
        <end position="489"/>
    </location>
</feature>
<evidence type="ECO:0000256" key="3">
    <source>
        <dbReference type="ARBA" id="ARBA00022449"/>
    </source>
</evidence>
<evidence type="ECO:0000256" key="8">
    <source>
        <dbReference type="ARBA" id="ARBA00023136"/>
    </source>
</evidence>
<dbReference type="STRING" id="1005928.SAMN04487859_11936"/>
<dbReference type="OrthoDB" id="570124at2"/>
<dbReference type="InterPro" id="IPR038770">
    <property type="entry name" value="Na+/solute_symporter_sf"/>
</dbReference>
<feature type="transmembrane region" description="Helical" evidence="9">
    <location>
        <begin position="61"/>
        <end position="84"/>
    </location>
</feature>
<comment type="subcellular location">
    <subcellularLocation>
        <location evidence="1">Cell membrane</location>
        <topology evidence="1">Multi-pass membrane protein</topology>
    </subcellularLocation>
</comment>
<keyword evidence="7" id="KW-0406">Ion transport</keyword>
<dbReference type="GO" id="GO:1902600">
    <property type="term" value="P:proton transmembrane transport"/>
    <property type="evidence" value="ECO:0007669"/>
    <property type="project" value="InterPro"/>
</dbReference>
<feature type="transmembrane region" description="Helical" evidence="9">
    <location>
        <begin position="249"/>
        <end position="267"/>
    </location>
</feature>
<dbReference type="GO" id="GO:0006813">
    <property type="term" value="P:potassium ion transport"/>
    <property type="evidence" value="ECO:0007669"/>
    <property type="project" value="InterPro"/>
</dbReference>
<dbReference type="SUPFAM" id="SSF51735">
    <property type="entry name" value="NAD(P)-binding Rossmann-fold domains"/>
    <property type="match status" value="1"/>
</dbReference>
<feature type="transmembrane region" description="Helical" evidence="9">
    <location>
        <begin position="279"/>
        <end position="296"/>
    </location>
</feature>
<dbReference type="InterPro" id="IPR036291">
    <property type="entry name" value="NAD(P)-bd_dom_sf"/>
</dbReference>
<keyword evidence="3" id="KW-0050">Antiport</keyword>
<dbReference type="PANTHER" id="PTHR32507:SF0">
    <property type="entry name" value="NA(+)_H(+) ANTIPORTER 2-RELATED"/>
    <property type="match status" value="1"/>
</dbReference>
<evidence type="ECO:0000256" key="1">
    <source>
        <dbReference type="ARBA" id="ARBA00004651"/>
    </source>
</evidence>
<evidence type="ECO:0000313" key="12">
    <source>
        <dbReference type="EMBL" id="SFO21063.1"/>
    </source>
</evidence>
<protein>
    <submittedName>
        <fullName evidence="12">Sodium/proton antiporter, CPA1 family</fullName>
    </submittedName>
</protein>
<feature type="transmembrane region" description="Helical" evidence="9">
    <location>
        <begin position="226"/>
        <end position="243"/>
    </location>
</feature>
<dbReference type="AlphaFoldDB" id="A0A1I5FBP7"/>
<dbReference type="Pfam" id="PF00999">
    <property type="entry name" value="Na_H_Exchanger"/>
    <property type="match status" value="1"/>
</dbReference>
<keyword evidence="2" id="KW-0813">Transport</keyword>